<comment type="caution">
    <text evidence="2">The sequence shown here is derived from an EMBL/GenBank/DDBJ whole genome shotgun (WGS) entry which is preliminary data.</text>
</comment>
<dbReference type="PANTHER" id="PTHR35908">
    <property type="entry name" value="HYPOTHETICAL FUSION PROTEIN"/>
    <property type="match status" value="1"/>
</dbReference>
<accession>A0ABW2AP55</accession>
<sequence length="138" mass="15227">MAIRGRIPRGWLGVVLDAPDARALAHFYSDLLGWPLADDEPDWCSLQMPDLPVNLAFQTEAGYVAPTWPSDTTHQQMQLHLDLEVDDLAGALEDAVALGARPADFQPQHNVRVMFDPVGHPFCLYDNDLPEPGLPITS</sequence>
<reference evidence="3" key="1">
    <citation type="journal article" date="2019" name="Int. J. Syst. Evol. Microbiol.">
        <title>The Global Catalogue of Microorganisms (GCM) 10K type strain sequencing project: providing services to taxonomists for standard genome sequencing and annotation.</title>
        <authorList>
            <consortium name="The Broad Institute Genomics Platform"/>
            <consortium name="The Broad Institute Genome Sequencing Center for Infectious Disease"/>
            <person name="Wu L."/>
            <person name="Ma J."/>
        </authorList>
    </citation>
    <scope>NUCLEOTIDE SEQUENCE [LARGE SCALE GENOMIC DNA]</scope>
    <source>
        <strain evidence="3">NBRC 106593</strain>
    </source>
</reference>
<dbReference type="InterPro" id="IPR037523">
    <property type="entry name" value="VOC_core"/>
</dbReference>
<protein>
    <submittedName>
        <fullName evidence="2">VOC family protein</fullName>
    </submittedName>
</protein>
<evidence type="ECO:0000313" key="3">
    <source>
        <dbReference type="Proteomes" id="UP001596356"/>
    </source>
</evidence>
<dbReference type="EMBL" id="JBHSWJ010000002">
    <property type="protein sequence ID" value="MFC6712689.1"/>
    <property type="molecule type" value="Genomic_DNA"/>
</dbReference>
<proteinExistence type="predicted"/>
<evidence type="ECO:0000259" key="1">
    <source>
        <dbReference type="PROSITE" id="PS51819"/>
    </source>
</evidence>
<name>A0ABW2AP55_9MICO</name>
<keyword evidence="3" id="KW-1185">Reference proteome</keyword>
<dbReference type="Gene3D" id="3.10.180.10">
    <property type="entry name" value="2,3-Dihydroxybiphenyl 1,2-Dioxygenase, domain 1"/>
    <property type="match status" value="1"/>
</dbReference>
<dbReference type="RefSeq" id="WP_377820159.1">
    <property type="nucleotide sequence ID" value="NZ_JBHSWJ010000002.1"/>
</dbReference>
<feature type="domain" description="VOC" evidence="1">
    <location>
        <begin position="10"/>
        <end position="127"/>
    </location>
</feature>
<evidence type="ECO:0000313" key="2">
    <source>
        <dbReference type="EMBL" id="MFC6712689.1"/>
    </source>
</evidence>
<organism evidence="2 3">
    <name type="scientific">Branchiibius cervicis</name>
    <dbReference type="NCBI Taxonomy" id="908252"/>
    <lineage>
        <taxon>Bacteria</taxon>
        <taxon>Bacillati</taxon>
        <taxon>Actinomycetota</taxon>
        <taxon>Actinomycetes</taxon>
        <taxon>Micrococcales</taxon>
        <taxon>Dermacoccaceae</taxon>
        <taxon>Branchiibius</taxon>
    </lineage>
</organism>
<dbReference type="PROSITE" id="PS51819">
    <property type="entry name" value="VOC"/>
    <property type="match status" value="1"/>
</dbReference>
<dbReference type="SUPFAM" id="SSF54593">
    <property type="entry name" value="Glyoxalase/Bleomycin resistance protein/Dihydroxybiphenyl dioxygenase"/>
    <property type="match status" value="1"/>
</dbReference>
<gene>
    <name evidence="2" type="ORF">ACFQBT_02010</name>
</gene>
<dbReference type="Pfam" id="PF18029">
    <property type="entry name" value="Glyoxalase_6"/>
    <property type="match status" value="1"/>
</dbReference>
<dbReference type="PANTHER" id="PTHR35908:SF1">
    <property type="entry name" value="CONSERVED PROTEIN"/>
    <property type="match status" value="1"/>
</dbReference>
<dbReference type="Proteomes" id="UP001596356">
    <property type="component" value="Unassembled WGS sequence"/>
</dbReference>
<dbReference type="CDD" id="cd06587">
    <property type="entry name" value="VOC"/>
    <property type="match status" value="1"/>
</dbReference>
<dbReference type="InterPro" id="IPR029068">
    <property type="entry name" value="Glyas_Bleomycin-R_OHBP_Dase"/>
</dbReference>
<dbReference type="InterPro" id="IPR041581">
    <property type="entry name" value="Glyoxalase_6"/>
</dbReference>